<protein>
    <recommendedName>
        <fullName evidence="11">Multifunctional CCA protein</fullName>
    </recommendedName>
    <domain>
        <recommendedName>
            <fullName evidence="11">CCA-adding enzyme</fullName>
            <ecNumber evidence="11">2.7.7.72</ecNumber>
        </recommendedName>
        <alternativeName>
            <fullName evidence="11">CCA tRNA nucleotidyltransferase</fullName>
        </alternativeName>
        <alternativeName>
            <fullName evidence="11">tRNA CCA-pyrophosphorylase</fullName>
        </alternativeName>
        <alternativeName>
            <fullName evidence="11">tRNA adenylyl-/cytidylyl-transferase</fullName>
        </alternativeName>
        <alternativeName>
            <fullName evidence="11">tRNA nucleotidyltransferase</fullName>
        </alternativeName>
        <alternativeName>
            <fullName evidence="11">tRNA-NT</fullName>
        </alternativeName>
    </domain>
    <domain>
        <recommendedName>
            <fullName evidence="11">2'-nucleotidase</fullName>
            <ecNumber evidence="11">3.1.3.-</ecNumber>
        </recommendedName>
    </domain>
    <domain>
        <recommendedName>
            <fullName evidence="11">2',3'-cyclic phosphodiesterase</fullName>
            <ecNumber evidence="11">3.1.4.-</ecNumber>
        </recommendedName>
    </domain>
    <domain>
        <recommendedName>
            <fullName evidence="11">Phosphatase</fullName>
        </recommendedName>
    </domain>
</protein>
<accession>A0A2R5FCM3</accession>
<dbReference type="EC" id="3.1.4.-" evidence="11"/>
<keyword evidence="4 11" id="KW-0548">Nucleotidyltransferase</keyword>
<evidence type="ECO:0000256" key="7">
    <source>
        <dbReference type="ARBA" id="ARBA00022800"/>
    </source>
</evidence>
<dbReference type="PANTHER" id="PTHR47545:SF1">
    <property type="entry name" value="MULTIFUNCTIONAL CCA PROTEIN"/>
    <property type="match status" value="1"/>
</dbReference>
<feature type="binding site" evidence="11">
    <location>
        <position position="11"/>
    </location>
    <ligand>
        <name>ATP</name>
        <dbReference type="ChEBI" id="CHEBI:30616"/>
    </ligand>
</feature>
<keyword evidence="11 13" id="KW-0378">Hydrolase</keyword>
<evidence type="ECO:0000256" key="3">
    <source>
        <dbReference type="ARBA" id="ARBA00022694"/>
    </source>
</evidence>
<feature type="binding site" evidence="11">
    <location>
        <position position="140"/>
    </location>
    <ligand>
        <name>CTP</name>
        <dbReference type="ChEBI" id="CHEBI:37563"/>
    </ligand>
</feature>
<comment type="function">
    <text evidence="11">Catalyzes the addition and repair of the essential 3'-terminal CCA sequence in tRNAs without using a nucleic acid template. Adds these three nucleotides in the order of C, C, and A to the tRNA nucleotide-73, using CTP and ATP as substrates and producing inorganic pyrophosphate. tRNA 3'-terminal CCA addition is required both for tRNA processing and repair. Also involved in tRNA surveillance by mediating tandem CCA addition to generate a CCACCA at the 3' terminus of unstable tRNAs. While stable tRNAs receive only 3'-terminal CCA, unstable tRNAs are marked with CCACCA and rapidly degraded.</text>
</comment>
<dbReference type="Gene3D" id="1.10.3090.10">
    <property type="entry name" value="cca-adding enzyme, domain 2"/>
    <property type="match status" value="1"/>
</dbReference>
<keyword evidence="9 11" id="KW-0460">Magnesium</keyword>
<dbReference type="InterPro" id="IPR043519">
    <property type="entry name" value="NT_sf"/>
</dbReference>
<dbReference type="PROSITE" id="PS51831">
    <property type="entry name" value="HD"/>
    <property type="match status" value="1"/>
</dbReference>
<dbReference type="CDD" id="cd05398">
    <property type="entry name" value="NT_ClassII-CCAase"/>
    <property type="match status" value="1"/>
</dbReference>
<gene>
    <name evidence="11 13" type="primary">cca</name>
    <name evidence="13" type="ORF">NMK_2060</name>
</gene>
<dbReference type="InterPro" id="IPR032828">
    <property type="entry name" value="PolyA_RNA-bd"/>
</dbReference>
<comment type="catalytic activity">
    <reaction evidence="11">
        <text>a tRNA with a 3' CCA end + 2 CTP + ATP = a tRNA with a 3' CCACCA end + 3 diphosphate</text>
        <dbReference type="Rhea" id="RHEA:76235"/>
        <dbReference type="Rhea" id="RHEA-COMP:10468"/>
        <dbReference type="Rhea" id="RHEA-COMP:18655"/>
        <dbReference type="ChEBI" id="CHEBI:30616"/>
        <dbReference type="ChEBI" id="CHEBI:33019"/>
        <dbReference type="ChEBI" id="CHEBI:37563"/>
        <dbReference type="ChEBI" id="CHEBI:83071"/>
        <dbReference type="ChEBI" id="CHEBI:195187"/>
    </reaction>
</comment>
<dbReference type="Proteomes" id="UP000245081">
    <property type="component" value="Unassembled WGS sequence"/>
</dbReference>
<dbReference type="PIRSF" id="PIRSF000813">
    <property type="entry name" value="CCA_bact"/>
    <property type="match status" value="1"/>
</dbReference>
<evidence type="ECO:0000256" key="10">
    <source>
        <dbReference type="ARBA" id="ARBA00022884"/>
    </source>
</evidence>
<dbReference type="GO" id="GO:0004810">
    <property type="term" value="F:CCA tRNA nucleotidyltransferase activity"/>
    <property type="evidence" value="ECO:0007669"/>
    <property type="project" value="UniProtKB-UniRule"/>
</dbReference>
<keyword evidence="11" id="KW-0511">Multifunctional enzyme</keyword>
<dbReference type="GO" id="GO:0000049">
    <property type="term" value="F:tRNA binding"/>
    <property type="evidence" value="ECO:0007669"/>
    <property type="project" value="UniProtKB-UniRule"/>
</dbReference>
<keyword evidence="2 11" id="KW-0808">Transferase</keyword>
<dbReference type="NCBIfam" id="NF008137">
    <property type="entry name" value="PRK10885.1"/>
    <property type="match status" value="1"/>
</dbReference>
<dbReference type="AlphaFoldDB" id="A0A2R5FCM3"/>
<dbReference type="GO" id="GO:0004112">
    <property type="term" value="F:cyclic-nucleotide phosphodiesterase activity"/>
    <property type="evidence" value="ECO:0007669"/>
    <property type="project" value="UniProtKB-UniRule"/>
</dbReference>
<dbReference type="HAMAP" id="MF_01261">
    <property type="entry name" value="CCA_bact_type1"/>
    <property type="match status" value="1"/>
</dbReference>
<evidence type="ECO:0000256" key="11">
    <source>
        <dbReference type="HAMAP-Rule" id="MF_01261"/>
    </source>
</evidence>
<dbReference type="RefSeq" id="WP_109015650.1">
    <property type="nucleotide sequence ID" value="NZ_BDOQ01000007.1"/>
</dbReference>
<dbReference type="Pfam" id="PF12627">
    <property type="entry name" value="PolyA_pol_RNAbd"/>
    <property type="match status" value="1"/>
</dbReference>
<dbReference type="GO" id="GO:0042245">
    <property type="term" value="P:RNA repair"/>
    <property type="evidence" value="ECO:0007669"/>
    <property type="project" value="UniProtKB-KW"/>
</dbReference>
<feature type="binding site" evidence="11">
    <location>
        <position position="91"/>
    </location>
    <ligand>
        <name>ATP</name>
        <dbReference type="ChEBI" id="CHEBI:30616"/>
    </ligand>
</feature>
<evidence type="ECO:0000256" key="2">
    <source>
        <dbReference type="ARBA" id="ARBA00022679"/>
    </source>
</evidence>
<keyword evidence="5 11" id="KW-0479">Metal-binding</keyword>
<evidence type="ECO:0000313" key="13">
    <source>
        <dbReference type="EMBL" id="GBG14461.1"/>
    </source>
</evidence>
<dbReference type="InterPro" id="IPR050124">
    <property type="entry name" value="tRNA_CCA-adding_enzyme"/>
</dbReference>
<keyword evidence="6 11" id="KW-0547">Nucleotide-binding</keyword>
<dbReference type="GO" id="GO:0160016">
    <property type="term" value="F:CCACCA tRNA nucleotidyltransferase activity"/>
    <property type="evidence" value="ECO:0007669"/>
    <property type="project" value="RHEA"/>
</dbReference>
<comment type="cofactor">
    <cofactor evidence="11">
        <name>Ni(2+)</name>
        <dbReference type="ChEBI" id="CHEBI:49786"/>
    </cofactor>
    <text evidence="11">Nickel for phosphatase activity.</text>
</comment>
<evidence type="ECO:0000259" key="12">
    <source>
        <dbReference type="PROSITE" id="PS51831"/>
    </source>
</evidence>
<dbReference type="Pfam" id="PF01743">
    <property type="entry name" value="PolyA_pol"/>
    <property type="match status" value="1"/>
</dbReference>
<dbReference type="OrthoDB" id="9805698at2"/>
<evidence type="ECO:0000256" key="9">
    <source>
        <dbReference type="ARBA" id="ARBA00022842"/>
    </source>
</evidence>
<feature type="binding site" evidence="11">
    <location>
        <position position="8"/>
    </location>
    <ligand>
        <name>CTP</name>
        <dbReference type="ChEBI" id="CHEBI:37563"/>
    </ligand>
</feature>
<feature type="binding site" evidence="11">
    <location>
        <position position="11"/>
    </location>
    <ligand>
        <name>CTP</name>
        <dbReference type="ChEBI" id="CHEBI:37563"/>
    </ligand>
</feature>
<proteinExistence type="inferred from homology"/>
<dbReference type="EC" id="3.1.3.-" evidence="11"/>
<sequence length="414" mass="45754">MKIYLVGGAVRDALMGLPMKDYDYVVVGSSPAEMVAKGYKQVGADFPVFLHPYTGDEYALARTERKTGAGYHGFSVYAAPDVTLEDDLSRRDLTINAMAVDDRDHIIDPFGGQADLAAKVLRHVGPAFAEDPVRILRVARFAARYDGFSVAPETMALMRGMVEAGEVDALVPERVWQELSRGLMEAKPSRMLEVLFECGALHRLLPEVARLHGVPQPLAHHPEGPVHIHNNLVLDYAAKCGASLEVRFACLMHDLGKGVTPSESWPSHPDHEGLGLPLVEAVCDRYKVPSSCRELAMLTCRYHTHVHRALELRPGSLVKLLSNGDAFRRPERFTEFLQACRCDARGRAGKEESAYPQFDLMVQAMTAARSVNAGEVAKNTENKAFIPERIHEARVSAVKASMRQNPLLKEEHLV</sequence>
<feature type="domain" description="HD" evidence="12">
    <location>
        <begin position="226"/>
        <end position="327"/>
    </location>
</feature>
<feature type="binding site" evidence="11">
    <location>
        <position position="140"/>
    </location>
    <ligand>
        <name>ATP</name>
        <dbReference type="ChEBI" id="CHEBI:30616"/>
    </ligand>
</feature>
<comment type="caution">
    <text evidence="13">The sequence shown here is derived from an EMBL/GenBank/DDBJ whole genome shotgun (WGS) entry which is preliminary data.</text>
</comment>
<dbReference type="PANTHER" id="PTHR47545">
    <property type="entry name" value="MULTIFUNCTIONAL CCA PROTEIN"/>
    <property type="match status" value="1"/>
</dbReference>
<dbReference type="GO" id="GO:0000287">
    <property type="term" value="F:magnesium ion binding"/>
    <property type="evidence" value="ECO:0007669"/>
    <property type="project" value="UniProtKB-UniRule"/>
</dbReference>
<evidence type="ECO:0000256" key="8">
    <source>
        <dbReference type="ARBA" id="ARBA00022840"/>
    </source>
</evidence>
<feature type="binding site" evidence="11">
    <location>
        <position position="23"/>
    </location>
    <ligand>
        <name>Mg(2+)</name>
        <dbReference type="ChEBI" id="CHEBI:18420"/>
    </ligand>
</feature>
<keyword evidence="8 11" id="KW-0067">ATP-binding</keyword>
<evidence type="ECO:0000256" key="1">
    <source>
        <dbReference type="ARBA" id="ARBA00022596"/>
    </source>
</evidence>
<keyword evidence="3 11" id="KW-0819">tRNA processing</keyword>
<comment type="subunit">
    <text evidence="11">Monomer. Can also form homodimers and oligomers.</text>
</comment>
<evidence type="ECO:0000256" key="5">
    <source>
        <dbReference type="ARBA" id="ARBA00022723"/>
    </source>
</evidence>
<feature type="binding site" evidence="11">
    <location>
        <position position="91"/>
    </location>
    <ligand>
        <name>CTP</name>
        <dbReference type="ChEBI" id="CHEBI:37563"/>
    </ligand>
</feature>
<comment type="domain">
    <text evidence="11">Comprises two domains: an N-terminal domain containing the nucleotidyltransferase activity and a C-terminal HD domain associated with both phosphodiesterase and phosphatase activities.</text>
</comment>
<dbReference type="GO" id="GO:0001680">
    <property type="term" value="P:tRNA 3'-terminal CCA addition"/>
    <property type="evidence" value="ECO:0007669"/>
    <property type="project" value="UniProtKB-UniRule"/>
</dbReference>
<dbReference type="InterPro" id="IPR012006">
    <property type="entry name" value="CCA_bact"/>
</dbReference>
<dbReference type="EMBL" id="BDOQ01000007">
    <property type="protein sequence ID" value="GBG14461.1"/>
    <property type="molecule type" value="Genomic_DNA"/>
</dbReference>
<feature type="binding site" evidence="11">
    <location>
        <position position="137"/>
    </location>
    <ligand>
        <name>CTP</name>
        <dbReference type="ChEBI" id="CHEBI:37563"/>
    </ligand>
</feature>
<comment type="similarity">
    <text evidence="11">Belongs to the tRNA nucleotidyltransferase/poly(A) polymerase family. Bacterial CCA-adding enzyme type 1 subfamily.</text>
</comment>
<dbReference type="GO" id="GO:0016791">
    <property type="term" value="F:phosphatase activity"/>
    <property type="evidence" value="ECO:0007669"/>
    <property type="project" value="UniProtKB-UniRule"/>
</dbReference>
<dbReference type="Gene3D" id="3.30.460.10">
    <property type="entry name" value="Beta Polymerase, domain 2"/>
    <property type="match status" value="1"/>
</dbReference>
<feature type="binding site" evidence="11">
    <location>
        <position position="137"/>
    </location>
    <ligand>
        <name>ATP</name>
        <dbReference type="ChEBI" id="CHEBI:30616"/>
    </ligand>
</feature>
<comment type="catalytic activity">
    <reaction evidence="11">
        <text>a tRNA precursor + 2 CTP + ATP = a tRNA with a 3' CCA end + 3 diphosphate</text>
        <dbReference type="Rhea" id="RHEA:14433"/>
        <dbReference type="Rhea" id="RHEA-COMP:10465"/>
        <dbReference type="Rhea" id="RHEA-COMP:10468"/>
        <dbReference type="ChEBI" id="CHEBI:30616"/>
        <dbReference type="ChEBI" id="CHEBI:33019"/>
        <dbReference type="ChEBI" id="CHEBI:37563"/>
        <dbReference type="ChEBI" id="CHEBI:74896"/>
        <dbReference type="ChEBI" id="CHEBI:83071"/>
        <dbReference type="EC" id="2.7.7.72"/>
    </reaction>
</comment>
<evidence type="ECO:0000256" key="4">
    <source>
        <dbReference type="ARBA" id="ARBA00022695"/>
    </source>
</evidence>
<dbReference type="Pfam" id="PF01966">
    <property type="entry name" value="HD"/>
    <property type="match status" value="1"/>
</dbReference>
<feature type="binding site" evidence="11">
    <location>
        <position position="21"/>
    </location>
    <ligand>
        <name>Mg(2+)</name>
        <dbReference type="ChEBI" id="CHEBI:18420"/>
    </ligand>
</feature>
<keyword evidence="14" id="KW-1185">Reference proteome</keyword>
<dbReference type="InterPro" id="IPR002646">
    <property type="entry name" value="PolA_pol_head_dom"/>
</dbReference>
<keyword evidence="1 11" id="KW-0533">Nickel</keyword>
<comment type="miscellaneous">
    <text evidence="11">A single active site specifically recognizes both ATP and CTP and is responsible for their addition.</text>
</comment>
<feature type="binding site" evidence="11">
    <location>
        <position position="8"/>
    </location>
    <ligand>
        <name>ATP</name>
        <dbReference type="ChEBI" id="CHEBI:30616"/>
    </ligand>
</feature>
<dbReference type="SUPFAM" id="SSF81301">
    <property type="entry name" value="Nucleotidyltransferase"/>
    <property type="match status" value="1"/>
</dbReference>
<comment type="cofactor">
    <cofactor evidence="11">
        <name>Mg(2+)</name>
        <dbReference type="ChEBI" id="CHEBI:18420"/>
    </cofactor>
    <text evidence="11">Magnesium is required for nucleotidyltransferase activity.</text>
</comment>
<keyword evidence="10 11" id="KW-0694">RNA-binding</keyword>
<dbReference type="GO" id="GO:0005524">
    <property type="term" value="F:ATP binding"/>
    <property type="evidence" value="ECO:0007669"/>
    <property type="project" value="UniProtKB-UniRule"/>
</dbReference>
<evidence type="ECO:0000313" key="14">
    <source>
        <dbReference type="Proteomes" id="UP000245081"/>
    </source>
</evidence>
<organism evidence="13 14">
    <name type="scientific">Novimethylophilus kurashikiensis</name>
    <dbReference type="NCBI Taxonomy" id="1825523"/>
    <lineage>
        <taxon>Bacteria</taxon>
        <taxon>Pseudomonadati</taxon>
        <taxon>Pseudomonadota</taxon>
        <taxon>Betaproteobacteria</taxon>
        <taxon>Nitrosomonadales</taxon>
        <taxon>Methylophilaceae</taxon>
        <taxon>Novimethylophilus</taxon>
    </lineage>
</organism>
<name>A0A2R5FCM3_9PROT</name>
<evidence type="ECO:0000256" key="6">
    <source>
        <dbReference type="ARBA" id="ARBA00022741"/>
    </source>
</evidence>
<dbReference type="EC" id="2.7.7.72" evidence="11"/>
<dbReference type="SUPFAM" id="SSF81891">
    <property type="entry name" value="Poly A polymerase C-terminal region-like"/>
    <property type="match status" value="1"/>
</dbReference>
<reference evidence="13 14" key="1">
    <citation type="journal article" date="2018" name="Environ. Microbiol.">
        <title>Isolation and genomic characterization of Novimethylophilus kurashikiensis gen. nov. sp. nov., a new lanthanide-dependent methylotrophic species of Methylophilaceae.</title>
        <authorList>
            <person name="Lv H."/>
            <person name="Sahin N."/>
            <person name="Tani A."/>
        </authorList>
    </citation>
    <scope>NUCLEOTIDE SEQUENCE [LARGE SCALE GENOMIC DNA]</scope>
    <source>
        <strain evidence="13 14">La2-4</strain>
    </source>
</reference>
<dbReference type="InterPro" id="IPR006674">
    <property type="entry name" value="HD_domain"/>
</dbReference>
<keyword evidence="7 11" id="KW-0692">RNA repair</keyword>